<keyword evidence="3" id="KW-1185">Reference proteome</keyword>
<organism evidence="2 3">
    <name type="scientific">Schizophyllum amplum</name>
    <dbReference type="NCBI Taxonomy" id="97359"/>
    <lineage>
        <taxon>Eukaryota</taxon>
        <taxon>Fungi</taxon>
        <taxon>Dikarya</taxon>
        <taxon>Basidiomycota</taxon>
        <taxon>Agaricomycotina</taxon>
        <taxon>Agaricomycetes</taxon>
        <taxon>Agaricomycetidae</taxon>
        <taxon>Agaricales</taxon>
        <taxon>Schizophyllaceae</taxon>
        <taxon>Schizophyllum</taxon>
    </lineage>
</organism>
<dbReference type="OrthoDB" id="2631524at2759"/>
<name>A0A550CXG7_9AGAR</name>
<reference evidence="2 3" key="1">
    <citation type="journal article" date="2019" name="New Phytol.">
        <title>Comparative genomics reveals unique wood-decay strategies and fruiting body development in the Schizophyllaceae.</title>
        <authorList>
            <person name="Almasi E."/>
            <person name="Sahu N."/>
            <person name="Krizsan K."/>
            <person name="Balint B."/>
            <person name="Kovacs G.M."/>
            <person name="Kiss B."/>
            <person name="Cseklye J."/>
            <person name="Drula E."/>
            <person name="Henrissat B."/>
            <person name="Nagy I."/>
            <person name="Chovatia M."/>
            <person name="Adam C."/>
            <person name="LaButti K."/>
            <person name="Lipzen A."/>
            <person name="Riley R."/>
            <person name="Grigoriev I.V."/>
            <person name="Nagy L.G."/>
        </authorList>
    </citation>
    <scope>NUCLEOTIDE SEQUENCE [LARGE SCALE GENOMIC DNA]</scope>
    <source>
        <strain evidence="2 3">NL-1724</strain>
    </source>
</reference>
<evidence type="ECO:0000256" key="1">
    <source>
        <dbReference type="SAM" id="MobiDB-lite"/>
    </source>
</evidence>
<dbReference type="Proteomes" id="UP000320762">
    <property type="component" value="Unassembled WGS sequence"/>
</dbReference>
<feature type="region of interest" description="Disordered" evidence="1">
    <location>
        <begin position="327"/>
        <end position="349"/>
    </location>
</feature>
<dbReference type="AlphaFoldDB" id="A0A550CXG7"/>
<protein>
    <submittedName>
        <fullName evidence="2">Uncharacterized protein</fullName>
    </submittedName>
</protein>
<dbReference type="EMBL" id="VDMD01000001">
    <property type="protein sequence ID" value="TRM69495.1"/>
    <property type="molecule type" value="Genomic_DNA"/>
</dbReference>
<comment type="caution">
    <text evidence="2">The sequence shown here is derived from an EMBL/GenBank/DDBJ whole genome shotgun (WGS) entry which is preliminary data.</text>
</comment>
<proteinExistence type="predicted"/>
<gene>
    <name evidence="2" type="ORF">BD626DRAFT_474286</name>
</gene>
<evidence type="ECO:0000313" key="2">
    <source>
        <dbReference type="EMBL" id="TRM69495.1"/>
    </source>
</evidence>
<accession>A0A550CXG7</accession>
<evidence type="ECO:0000313" key="3">
    <source>
        <dbReference type="Proteomes" id="UP000320762"/>
    </source>
</evidence>
<sequence length="722" mass="80149">MALSSTGPYPSEADRAAAQRPAFNLTFYVCATGSFAAMVARKRPRSNWKIKGCPELSAFDISFSVKEYLQNQVGQVLKECDVYSWNDWEHRDLLNASQQERLACKKELIDYYPGLLTGPHGASLRRPAWLPVYVLSATIDRENLAKTPYNDELEICTVVWNAKISQPEEDDATIMGLTFFNNHLDQYADFDTFVDDGASTSRSTIAVGEKGKGFLLATQSLCELVERHCNDLETKPLKTGVSFRVGHHVGELAWRKRRAKAGIIQPPLLQVVEDDLEPRTAHELVMHWGEDEDGDNDGSTSQPVTAAQLAAAEKAVLAAHKRRLTQNLASKKSGAPGKTTGPDDEESNVSADEVCITVLGLPVLSPEDVFSAIYGIIARPQEWVVTDAITFFKASRGQSFFYHRDQLVPQASASPRLSINYSGPLDISSDRTDINTKGSRFRKYRKALAEAANIALGTQPELAKEIALDIFQDSAKPALDGNTIGRTLSACLQSSVCDSAAYREAFIAAWHDEHPDLPEGIEVYPHLKDSVDERNLIHDLDMHPIIVSTYVHEILRGSGAYTNVHTYATRRLLAAPLVQRHVAGFIELRRGIRHVFPDLEDAQITLREYQHRYPRVLWHADSDSFIFALPPKCSSHPQGNCVCFVGPYLSAASINRRTKEKEIRRANDADGDEGDEVEIDDVPGVFQAFMHAFNMQSADFDRANCGKDAGPQNPVTYLCRCP</sequence>